<dbReference type="EMBL" id="CAJNDS010001134">
    <property type="protein sequence ID" value="CAE7249116.1"/>
    <property type="molecule type" value="Genomic_DNA"/>
</dbReference>
<feature type="domain" description="Helicase C-terminal" evidence="1">
    <location>
        <begin position="1"/>
        <end position="130"/>
    </location>
</feature>
<name>A0A812LS92_9DINO</name>
<comment type="caution">
    <text evidence="2">The sequence shown here is derived from an EMBL/GenBank/DDBJ whole genome shotgun (WGS) entry which is preliminary data.</text>
</comment>
<gene>
    <name evidence="2" type="primary">rad8</name>
    <name evidence="2" type="ORF">SNAT2548_LOCUS12112</name>
</gene>
<dbReference type="PANTHER" id="PTHR45865">
    <property type="entry name" value="E3 UBIQUITIN-PROTEIN LIGASE SHPRH FAMILY MEMBER"/>
    <property type="match status" value="1"/>
</dbReference>
<evidence type="ECO:0000259" key="1">
    <source>
        <dbReference type="PROSITE" id="PS51194"/>
    </source>
</evidence>
<accession>A0A812LS92</accession>
<dbReference type="AlphaFoldDB" id="A0A812LS92"/>
<organism evidence="2 3">
    <name type="scientific">Symbiodinium natans</name>
    <dbReference type="NCBI Taxonomy" id="878477"/>
    <lineage>
        <taxon>Eukaryota</taxon>
        <taxon>Sar</taxon>
        <taxon>Alveolata</taxon>
        <taxon>Dinophyceae</taxon>
        <taxon>Suessiales</taxon>
        <taxon>Symbiodiniaceae</taxon>
        <taxon>Symbiodinium</taxon>
    </lineage>
</organism>
<dbReference type="InterPro" id="IPR001650">
    <property type="entry name" value="Helicase_C-like"/>
</dbReference>
<dbReference type="OrthoDB" id="446553at2759"/>
<proteinExistence type="predicted"/>
<sequence>MTRRMKVAEVLRTHGLPATQLPTSKNAGREMATAMKSFCTSPEAFVLLLSVDHVALGTNLTAASHVVLVHPLNAESLSSAVAYEKQALARVRRVGQAEGKIHVWRFVTRQTIEEEMHKLHISHCSAAAGA</sequence>
<dbReference type="InterPro" id="IPR052583">
    <property type="entry name" value="ATP-helicase/E3_Ub-Ligase"/>
</dbReference>
<evidence type="ECO:0000313" key="3">
    <source>
        <dbReference type="Proteomes" id="UP000604046"/>
    </source>
</evidence>
<dbReference type="Proteomes" id="UP000604046">
    <property type="component" value="Unassembled WGS sequence"/>
</dbReference>
<dbReference type="Gene3D" id="3.40.50.300">
    <property type="entry name" value="P-loop containing nucleotide triphosphate hydrolases"/>
    <property type="match status" value="1"/>
</dbReference>
<dbReference type="PANTHER" id="PTHR45865:SF1">
    <property type="entry name" value="E3 UBIQUITIN-PROTEIN LIGASE SHPRH"/>
    <property type="match status" value="1"/>
</dbReference>
<dbReference type="InterPro" id="IPR027417">
    <property type="entry name" value="P-loop_NTPase"/>
</dbReference>
<dbReference type="SUPFAM" id="SSF52540">
    <property type="entry name" value="P-loop containing nucleoside triphosphate hydrolases"/>
    <property type="match status" value="1"/>
</dbReference>
<reference evidence="2" key="1">
    <citation type="submission" date="2021-02" db="EMBL/GenBank/DDBJ databases">
        <authorList>
            <person name="Dougan E. K."/>
            <person name="Rhodes N."/>
            <person name="Thang M."/>
            <person name="Chan C."/>
        </authorList>
    </citation>
    <scope>NUCLEOTIDE SEQUENCE</scope>
</reference>
<evidence type="ECO:0000313" key="2">
    <source>
        <dbReference type="EMBL" id="CAE7249116.1"/>
    </source>
</evidence>
<protein>
    <submittedName>
        <fullName evidence="2">Rad8 protein</fullName>
    </submittedName>
</protein>
<dbReference type="PROSITE" id="PS51194">
    <property type="entry name" value="HELICASE_CTER"/>
    <property type="match status" value="1"/>
</dbReference>
<keyword evidence="3" id="KW-1185">Reference proteome</keyword>